<sequence>MVEVKQVRLVLLLKRPSEGGAKRVIIITGIQVIRLWGKSKTMERMERVTVRKTSPANSDAWEAGCLSSLLLRRSNSYRATSIANLISGLVLPKGWRRNDASRVSDVDSGDARAPRGRLQFSLCFVVPSWSLALSFLELQKLEPKSTGKGDKKGVEVSEEQVDRIREELSCAICLGFVLGQYHFLWTQQRKFLCKHRPAWNTIQLLFPKEVEARKAEGALNGGEAEHQSSDGEFEVMALEVSKFSYTSSRDKPESLTSPGSK</sequence>
<proteinExistence type="predicted"/>
<dbReference type="EMBL" id="JACEIK010000107">
    <property type="protein sequence ID" value="MCD7449835.1"/>
    <property type="molecule type" value="Genomic_DNA"/>
</dbReference>
<reference evidence="1 2" key="1">
    <citation type="journal article" date="2021" name="BMC Genomics">
        <title>Datura genome reveals duplications of psychoactive alkaloid biosynthetic genes and high mutation rate following tissue culture.</title>
        <authorList>
            <person name="Rajewski A."/>
            <person name="Carter-House D."/>
            <person name="Stajich J."/>
            <person name="Litt A."/>
        </authorList>
    </citation>
    <scope>NUCLEOTIDE SEQUENCE [LARGE SCALE GENOMIC DNA]</scope>
    <source>
        <strain evidence="1">AR-01</strain>
    </source>
</reference>
<gene>
    <name evidence="1" type="ORF">HAX54_001751</name>
</gene>
<dbReference type="Proteomes" id="UP000823775">
    <property type="component" value="Unassembled WGS sequence"/>
</dbReference>
<organism evidence="1 2">
    <name type="scientific">Datura stramonium</name>
    <name type="common">Jimsonweed</name>
    <name type="synonym">Common thornapple</name>
    <dbReference type="NCBI Taxonomy" id="4076"/>
    <lineage>
        <taxon>Eukaryota</taxon>
        <taxon>Viridiplantae</taxon>
        <taxon>Streptophyta</taxon>
        <taxon>Embryophyta</taxon>
        <taxon>Tracheophyta</taxon>
        <taxon>Spermatophyta</taxon>
        <taxon>Magnoliopsida</taxon>
        <taxon>eudicotyledons</taxon>
        <taxon>Gunneridae</taxon>
        <taxon>Pentapetalae</taxon>
        <taxon>asterids</taxon>
        <taxon>lamiids</taxon>
        <taxon>Solanales</taxon>
        <taxon>Solanaceae</taxon>
        <taxon>Solanoideae</taxon>
        <taxon>Datureae</taxon>
        <taxon>Datura</taxon>
    </lineage>
</organism>
<accession>A0ABS8RSQ7</accession>
<evidence type="ECO:0000313" key="2">
    <source>
        <dbReference type="Proteomes" id="UP000823775"/>
    </source>
</evidence>
<protein>
    <submittedName>
        <fullName evidence="1">Uncharacterized protein</fullName>
    </submittedName>
</protein>
<name>A0ABS8RSQ7_DATST</name>
<comment type="caution">
    <text evidence="1">The sequence shown here is derived from an EMBL/GenBank/DDBJ whole genome shotgun (WGS) entry which is preliminary data.</text>
</comment>
<evidence type="ECO:0000313" key="1">
    <source>
        <dbReference type="EMBL" id="MCD7449835.1"/>
    </source>
</evidence>
<keyword evidence="2" id="KW-1185">Reference proteome</keyword>